<evidence type="ECO:0000256" key="1">
    <source>
        <dbReference type="ARBA" id="ARBA00004651"/>
    </source>
</evidence>
<keyword evidence="5 7" id="KW-1133">Transmembrane helix</keyword>
<feature type="transmembrane region" description="Helical" evidence="7">
    <location>
        <begin position="81"/>
        <end position="105"/>
    </location>
</feature>
<evidence type="ECO:0000259" key="8">
    <source>
        <dbReference type="PROSITE" id="PS50928"/>
    </source>
</evidence>
<dbReference type="Proteomes" id="UP000831768">
    <property type="component" value="Chromosome"/>
</dbReference>
<dbReference type="SUPFAM" id="SSF161098">
    <property type="entry name" value="MetI-like"/>
    <property type="match status" value="1"/>
</dbReference>
<feature type="transmembrane region" description="Helical" evidence="7">
    <location>
        <begin position="156"/>
        <end position="179"/>
    </location>
</feature>
<name>A0A8U0A1M5_9EURY</name>
<comment type="similarity">
    <text evidence="7">Belongs to the binding-protein-dependent transport system permease family.</text>
</comment>
<keyword evidence="10" id="KW-1185">Reference proteome</keyword>
<evidence type="ECO:0000256" key="6">
    <source>
        <dbReference type="ARBA" id="ARBA00023136"/>
    </source>
</evidence>
<reference evidence="9" key="1">
    <citation type="submission" date="2022-04" db="EMBL/GenBank/DDBJ databases">
        <title>Halocatena sp. nov., isolated from a salt lake.</title>
        <authorList>
            <person name="Cui H.-L."/>
        </authorList>
    </citation>
    <scope>NUCLEOTIDE SEQUENCE</scope>
    <source>
        <strain evidence="9">AD-1</strain>
    </source>
</reference>
<evidence type="ECO:0000256" key="7">
    <source>
        <dbReference type="RuleBase" id="RU363032"/>
    </source>
</evidence>
<keyword evidence="2 7" id="KW-0813">Transport</keyword>
<dbReference type="EMBL" id="CP096019">
    <property type="protein sequence ID" value="UPM42974.1"/>
    <property type="molecule type" value="Genomic_DNA"/>
</dbReference>
<gene>
    <name evidence="9" type="ORF">MW046_00630</name>
</gene>
<dbReference type="GO" id="GO:0055085">
    <property type="term" value="P:transmembrane transport"/>
    <property type="evidence" value="ECO:0007669"/>
    <property type="project" value="InterPro"/>
</dbReference>
<feature type="domain" description="ABC transmembrane type-1" evidence="8">
    <location>
        <begin position="82"/>
        <end position="278"/>
    </location>
</feature>
<keyword evidence="4 7" id="KW-0812">Transmembrane</keyword>
<protein>
    <submittedName>
        <fullName evidence="9">Carbohydrate ABC transporter permease</fullName>
    </submittedName>
</protein>
<dbReference type="PANTHER" id="PTHR32243:SF18">
    <property type="entry name" value="INNER MEMBRANE ABC TRANSPORTER PERMEASE PROTEIN YCJP"/>
    <property type="match status" value="1"/>
</dbReference>
<dbReference type="Gene3D" id="1.10.3720.10">
    <property type="entry name" value="MetI-like"/>
    <property type="match status" value="1"/>
</dbReference>
<evidence type="ECO:0000313" key="10">
    <source>
        <dbReference type="Proteomes" id="UP000831768"/>
    </source>
</evidence>
<evidence type="ECO:0000256" key="5">
    <source>
        <dbReference type="ARBA" id="ARBA00022989"/>
    </source>
</evidence>
<proteinExistence type="inferred from homology"/>
<feature type="transmembrane region" description="Helical" evidence="7">
    <location>
        <begin position="260"/>
        <end position="278"/>
    </location>
</feature>
<dbReference type="KEGG" id="haad:MW046_00630"/>
<sequence length="293" mass="32743">MSVLPEEFQLSSTGRELIADAVAKFLLGIVLLFALFPIWMMIITSFNERSQLLQSGVTLIPTTFHVENYINMWNRFPLVDYFLNSLIISGATTVICLLVASLAAYSFSRYDFPGKDLFGLTILSTQMIPGVLILIPMFMMFITIQERLMIDMVNTYHGIIFIYSTFTVPFAIWMLRGYFDTIPTALEEAARIDGCTRTQALFYIVLPLALPGIAATGMFVFIIAFNEVLFASVMASDNVTPFAIGIQEFNTNTRTYWTEMMAAATVSSVPLLLIFVLFQRQIVSGLTAGGVKQ</sequence>
<dbReference type="Pfam" id="PF00528">
    <property type="entry name" value="BPD_transp_1"/>
    <property type="match status" value="1"/>
</dbReference>
<accession>A0A8U0A1M5</accession>
<feature type="transmembrane region" description="Helical" evidence="7">
    <location>
        <begin position="200"/>
        <end position="225"/>
    </location>
</feature>
<organism evidence="9 10">
    <name type="scientific">Halocatena salina</name>
    <dbReference type="NCBI Taxonomy" id="2934340"/>
    <lineage>
        <taxon>Archaea</taxon>
        <taxon>Methanobacteriati</taxon>
        <taxon>Methanobacteriota</taxon>
        <taxon>Stenosarchaea group</taxon>
        <taxon>Halobacteria</taxon>
        <taxon>Halobacteriales</taxon>
        <taxon>Natronomonadaceae</taxon>
        <taxon>Halocatena</taxon>
    </lineage>
</organism>
<evidence type="ECO:0000256" key="3">
    <source>
        <dbReference type="ARBA" id="ARBA00022475"/>
    </source>
</evidence>
<dbReference type="InterPro" id="IPR035906">
    <property type="entry name" value="MetI-like_sf"/>
</dbReference>
<evidence type="ECO:0000256" key="2">
    <source>
        <dbReference type="ARBA" id="ARBA00022448"/>
    </source>
</evidence>
<dbReference type="PANTHER" id="PTHR32243">
    <property type="entry name" value="MALTOSE TRANSPORT SYSTEM PERMEASE-RELATED"/>
    <property type="match status" value="1"/>
</dbReference>
<dbReference type="RefSeq" id="WP_247993644.1">
    <property type="nucleotide sequence ID" value="NZ_CP096019.1"/>
</dbReference>
<evidence type="ECO:0000313" key="9">
    <source>
        <dbReference type="EMBL" id="UPM42974.1"/>
    </source>
</evidence>
<feature type="transmembrane region" description="Helical" evidence="7">
    <location>
        <begin position="117"/>
        <end position="144"/>
    </location>
</feature>
<dbReference type="GeneID" id="71926507"/>
<dbReference type="GO" id="GO:0005886">
    <property type="term" value="C:plasma membrane"/>
    <property type="evidence" value="ECO:0007669"/>
    <property type="project" value="UniProtKB-SubCell"/>
</dbReference>
<keyword evidence="3" id="KW-1003">Cell membrane</keyword>
<dbReference type="InterPro" id="IPR000515">
    <property type="entry name" value="MetI-like"/>
</dbReference>
<dbReference type="PROSITE" id="PS50928">
    <property type="entry name" value="ABC_TM1"/>
    <property type="match status" value="1"/>
</dbReference>
<evidence type="ECO:0000256" key="4">
    <source>
        <dbReference type="ARBA" id="ARBA00022692"/>
    </source>
</evidence>
<dbReference type="AlphaFoldDB" id="A0A8U0A1M5"/>
<feature type="transmembrane region" description="Helical" evidence="7">
    <location>
        <begin position="21"/>
        <end position="43"/>
    </location>
</feature>
<dbReference type="CDD" id="cd06261">
    <property type="entry name" value="TM_PBP2"/>
    <property type="match status" value="1"/>
</dbReference>
<dbReference type="InterPro" id="IPR050901">
    <property type="entry name" value="BP-dep_ABC_trans_perm"/>
</dbReference>
<comment type="subcellular location">
    <subcellularLocation>
        <location evidence="1 7">Cell membrane</location>
        <topology evidence="1 7">Multi-pass membrane protein</topology>
    </subcellularLocation>
</comment>
<keyword evidence="6 7" id="KW-0472">Membrane</keyword>